<feature type="transmembrane region" description="Helical" evidence="15">
    <location>
        <begin position="12"/>
        <end position="36"/>
    </location>
</feature>
<dbReference type="GO" id="GO:0009002">
    <property type="term" value="F:serine-type D-Ala-D-Ala carboxypeptidase activity"/>
    <property type="evidence" value="ECO:0007669"/>
    <property type="project" value="UniProtKB-EC"/>
</dbReference>
<dbReference type="GO" id="GO:0030288">
    <property type="term" value="C:outer membrane-bounded periplasmic space"/>
    <property type="evidence" value="ECO:0007669"/>
    <property type="project" value="TreeGrafter"/>
</dbReference>
<keyword evidence="19" id="KW-1185">Reference proteome</keyword>
<keyword evidence="4" id="KW-0645">Protease</keyword>
<evidence type="ECO:0000256" key="14">
    <source>
        <dbReference type="SAM" id="MobiDB-lite"/>
    </source>
</evidence>
<evidence type="ECO:0000259" key="17">
    <source>
        <dbReference type="Pfam" id="PF00912"/>
    </source>
</evidence>
<keyword evidence="7" id="KW-0378">Hydrolase</keyword>
<evidence type="ECO:0000256" key="12">
    <source>
        <dbReference type="ARBA" id="ARBA00034000"/>
    </source>
</evidence>
<reference evidence="18" key="1">
    <citation type="submission" date="2020-08" db="EMBL/GenBank/DDBJ databases">
        <title>Whole genome shotgun sequence of Actinocatenispora sera NBRC 101916.</title>
        <authorList>
            <person name="Komaki H."/>
            <person name="Tamura T."/>
        </authorList>
    </citation>
    <scope>NUCLEOTIDE SEQUENCE</scope>
    <source>
        <strain evidence="18">NBRC 101916</strain>
    </source>
</reference>
<evidence type="ECO:0000256" key="3">
    <source>
        <dbReference type="ARBA" id="ARBA00022645"/>
    </source>
</evidence>
<keyword evidence="11" id="KW-0961">Cell wall biogenesis/degradation</keyword>
<feature type="compositionally biased region" description="Polar residues" evidence="14">
    <location>
        <begin position="400"/>
        <end position="409"/>
    </location>
</feature>
<gene>
    <name evidence="18" type="ORF">Asera_61940</name>
</gene>
<evidence type="ECO:0000256" key="5">
    <source>
        <dbReference type="ARBA" id="ARBA00022676"/>
    </source>
</evidence>
<evidence type="ECO:0000256" key="2">
    <source>
        <dbReference type="ARBA" id="ARBA00007739"/>
    </source>
</evidence>
<keyword evidence="5" id="KW-0328">Glycosyltransferase</keyword>
<dbReference type="GO" id="GO:0006508">
    <property type="term" value="P:proteolysis"/>
    <property type="evidence" value="ECO:0007669"/>
    <property type="project" value="UniProtKB-KW"/>
</dbReference>
<dbReference type="RefSeq" id="WP_051802431.1">
    <property type="nucleotide sequence ID" value="NZ_AP023354.1"/>
</dbReference>
<dbReference type="SUPFAM" id="SSF53955">
    <property type="entry name" value="Lysozyme-like"/>
    <property type="match status" value="1"/>
</dbReference>
<dbReference type="FunFam" id="1.10.3810.10:FF:000001">
    <property type="entry name" value="Penicillin-binding protein 1A"/>
    <property type="match status" value="1"/>
</dbReference>
<evidence type="ECO:0000256" key="7">
    <source>
        <dbReference type="ARBA" id="ARBA00022801"/>
    </source>
</evidence>
<dbReference type="GO" id="GO:0008360">
    <property type="term" value="P:regulation of cell shape"/>
    <property type="evidence" value="ECO:0007669"/>
    <property type="project" value="UniProtKB-KW"/>
</dbReference>
<comment type="catalytic activity">
    <reaction evidence="12">
        <text>Preferential cleavage: (Ac)2-L-Lys-D-Ala-|-D-Ala. Also transpeptidation of peptidyl-alanyl moieties that are N-acyl substituents of D-alanine.</text>
        <dbReference type="EC" id="3.4.16.4"/>
    </reaction>
</comment>
<comment type="similarity">
    <text evidence="1">In the C-terminal section; belongs to the transpeptidase family.</text>
</comment>
<dbReference type="SUPFAM" id="SSF56601">
    <property type="entry name" value="beta-lactamase/transpeptidase-like"/>
    <property type="match status" value="1"/>
</dbReference>
<comment type="similarity">
    <text evidence="2">In the N-terminal section; belongs to the glycosyltransferase 51 family.</text>
</comment>
<dbReference type="EMBL" id="AP023354">
    <property type="protein sequence ID" value="BCJ32086.1"/>
    <property type="molecule type" value="Genomic_DNA"/>
</dbReference>
<keyword evidence="15" id="KW-0472">Membrane</keyword>
<evidence type="ECO:0000256" key="10">
    <source>
        <dbReference type="ARBA" id="ARBA00023268"/>
    </source>
</evidence>
<name>A0A810LCX3_9ACTN</name>
<dbReference type="Gene3D" id="1.10.3810.10">
    <property type="entry name" value="Biosynthetic peptidoglycan transglycosylase-like"/>
    <property type="match status" value="1"/>
</dbReference>
<dbReference type="InterPro" id="IPR001460">
    <property type="entry name" value="PCN-bd_Tpept"/>
</dbReference>
<feature type="region of interest" description="Disordered" evidence="14">
    <location>
        <begin position="697"/>
        <end position="724"/>
    </location>
</feature>
<dbReference type="GO" id="GO:0071555">
    <property type="term" value="P:cell wall organization"/>
    <property type="evidence" value="ECO:0007669"/>
    <property type="project" value="UniProtKB-KW"/>
</dbReference>
<feature type="domain" description="Glycosyl transferase family 51" evidence="17">
    <location>
        <begin position="75"/>
        <end position="260"/>
    </location>
</feature>
<dbReference type="PANTHER" id="PTHR32282:SF33">
    <property type="entry name" value="PEPTIDOGLYCAN GLYCOSYLTRANSFERASE"/>
    <property type="match status" value="1"/>
</dbReference>
<evidence type="ECO:0000313" key="19">
    <source>
        <dbReference type="Proteomes" id="UP000680750"/>
    </source>
</evidence>
<keyword evidence="8" id="KW-0133">Cell shape</keyword>
<evidence type="ECO:0000313" key="18">
    <source>
        <dbReference type="EMBL" id="BCJ32086.1"/>
    </source>
</evidence>
<protein>
    <submittedName>
        <fullName evidence="18">Transglycosylase</fullName>
    </submittedName>
</protein>
<keyword evidence="15" id="KW-0812">Transmembrane</keyword>
<dbReference type="InterPro" id="IPR012338">
    <property type="entry name" value="Beta-lactam/transpept-like"/>
</dbReference>
<feature type="domain" description="Penicillin-binding protein transpeptidase" evidence="16">
    <location>
        <begin position="365"/>
        <end position="661"/>
    </location>
</feature>
<evidence type="ECO:0000256" key="11">
    <source>
        <dbReference type="ARBA" id="ARBA00023316"/>
    </source>
</evidence>
<dbReference type="GO" id="GO:0008955">
    <property type="term" value="F:peptidoglycan glycosyltransferase activity"/>
    <property type="evidence" value="ECO:0007669"/>
    <property type="project" value="UniProtKB-EC"/>
</dbReference>
<sequence>MANPDRDRHPLLNLAYLLLASVLAGVVVAAVAFPAVGATGFAAKSGSDTFEDLPTELTITPSPENSYLYAADGKTVITSFYEENRKDVGIDEIPPVMRRAIVAAEDTRFYQHHGVDMHGVLRSLIANNSAGDVRQGASTLTMQYVRNVLFTAAKTPEQARAATAQTADRKLREMRYALALEKRMSKTEILRRYLNIAAFGHQAYGVYAASERYFSVPPSKLTLPQAALLAGLVKAPDAYDPTQADPKPATQRRNYVLDQMVALHYVDAKKAAAAKRSPLGLHPSEVPNGCVDVPAKHRDWGFFCDYFLSWWTAQQQFGETRQARLDTLNRGGFKIVTTLDPKVQQIAQHEVLRQVSTHNPYAISMAVVQPRTGKVQAMATNRNYSLDTSHNGRSTRHNGQRGNYPNTTNPLISGGGDIYGYQAGSTFKMFTMLAALSAGKPLATSFKAPAKLKTKYPVGGGPASCGGYWCPSNANPSWMDGKRMMWDGFGRSVNTYFAWLEQQVGAEKAVAMAKKLGVRFLAPSDAKLARNAHEWGAFTLGVSAVTPLDLANAYATVAAEGVYCAPRSVLAVTNRDGRAVSIPGADCHRVISADVARAATDAARCPVGQQSYYKQCNGGTAPNGFGASIGRPFAGKTGTTDNTQTATFVGFTPQLAAAAIAADPDNPRNAVGDAYADKVDWAVGNTIRRSLAGHAVRQFGKPSKKIAGHLSSGKHKPRHRRHHH</sequence>
<dbReference type="AlphaFoldDB" id="A0A810LCX3"/>
<feature type="region of interest" description="Disordered" evidence="14">
    <location>
        <begin position="385"/>
        <end position="409"/>
    </location>
</feature>
<organism evidence="18 19">
    <name type="scientific">Actinocatenispora sera</name>
    <dbReference type="NCBI Taxonomy" id="390989"/>
    <lineage>
        <taxon>Bacteria</taxon>
        <taxon>Bacillati</taxon>
        <taxon>Actinomycetota</taxon>
        <taxon>Actinomycetes</taxon>
        <taxon>Micromonosporales</taxon>
        <taxon>Micromonosporaceae</taxon>
        <taxon>Actinocatenispora</taxon>
    </lineage>
</organism>
<dbReference type="GO" id="GO:0008658">
    <property type="term" value="F:penicillin binding"/>
    <property type="evidence" value="ECO:0007669"/>
    <property type="project" value="InterPro"/>
</dbReference>
<dbReference type="PANTHER" id="PTHR32282">
    <property type="entry name" value="BINDING PROTEIN TRANSPEPTIDASE, PUTATIVE-RELATED"/>
    <property type="match status" value="1"/>
</dbReference>
<feature type="compositionally biased region" description="Basic residues" evidence="14">
    <location>
        <begin position="702"/>
        <end position="724"/>
    </location>
</feature>
<evidence type="ECO:0000256" key="9">
    <source>
        <dbReference type="ARBA" id="ARBA00022984"/>
    </source>
</evidence>
<evidence type="ECO:0000256" key="8">
    <source>
        <dbReference type="ARBA" id="ARBA00022960"/>
    </source>
</evidence>
<dbReference type="OrthoDB" id="3397599at2"/>
<dbReference type="Proteomes" id="UP000680750">
    <property type="component" value="Chromosome"/>
</dbReference>
<dbReference type="KEGG" id="aser:Asera_61940"/>
<keyword evidence="3" id="KW-0121">Carboxypeptidase</keyword>
<evidence type="ECO:0000256" key="6">
    <source>
        <dbReference type="ARBA" id="ARBA00022679"/>
    </source>
</evidence>
<dbReference type="Pfam" id="PF00905">
    <property type="entry name" value="Transpeptidase"/>
    <property type="match status" value="1"/>
</dbReference>
<evidence type="ECO:0000256" key="1">
    <source>
        <dbReference type="ARBA" id="ARBA00007090"/>
    </source>
</evidence>
<accession>A0A810LCX3</accession>
<evidence type="ECO:0000259" key="16">
    <source>
        <dbReference type="Pfam" id="PF00905"/>
    </source>
</evidence>
<keyword evidence="15" id="KW-1133">Transmembrane helix</keyword>
<proteinExistence type="inferred from homology"/>
<evidence type="ECO:0000256" key="15">
    <source>
        <dbReference type="SAM" id="Phobius"/>
    </source>
</evidence>
<keyword evidence="6" id="KW-0808">Transferase</keyword>
<comment type="catalytic activity">
    <reaction evidence="13">
        <text>[GlcNAc-(1-&gt;4)-Mur2Ac(oyl-L-Ala-gamma-D-Glu-L-Lys-D-Ala-D-Ala)](n)-di-trans,octa-cis-undecaprenyl diphosphate + beta-D-GlcNAc-(1-&gt;4)-Mur2Ac(oyl-L-Ala-gamma-D-Glu-L-Lys-D-Ala-D-Ala)-di-trans,octa-cis-undecaprenyl diphosphate = [GlcNAc-(1-&gt;4)-Mur2Ac(oyl-L-Ala-gamma-D-Glu-L-Lys-D-Ala-D-Ala)](n+1)-di-trans,octa-cis-undecaprenyl diphosphate + di-trans,octa-cis-undecaprenyl diphosphate + H(+)</text>
        <dbReference type="Rhea" id="RHEA:23708"/>
        <dbReference type="Rhea" id="RHEA-COMP:9602"/>
        <dbReference type="Rhea" id="RHEA-COMP:9603"/>
        <dbReference type="ChEBI" id="CHEBI:15378"/>
        <dbReference type="ChEBI" id="CHEBI:58405"/>
        <dbReference type="ChEBI" id="CHEBI:60033"/>
        <dbReference type="ChEBI" id="CHEBI:78435"/>
        <dbReference type="EC" id="2.4.99.28"/>
    </reaction>
</comment>
<dbReference type="Pfam" id="PF00912">
    <property type="entry name" value="Transgly"/>
    <property type="match status" value="1"/>
</dbReference>
<evidence type="ECO:0000256" key="4">
    <source>
        <dbReference type="ARBA" id="ARBA00022670"/>
    </source>
</evidence>
<dbReference type="InterPro" id="IPR050396">
    <property type="entry name" value="Glycosyltr_51/Transpeptidase"/>
</dbReference>
<keyword evidence="10" id="KW-0511">Multifunctional enzyme</keyword>
<dbReference type="GO" id="GO:0009252">
    <property type="term" value="P:peptidoglycan biosynthetic process"/>
    <property type="evidence" value="ECO:0007669"/>
    <property type="project" value="UniProtKB-KW"/>
</dbReference>
<keyword evidence="9" id="KW-0573">Peptidoglycan synthesis</keyword>
<dbReference type="InterPro" id="IPR036950">
    <property type="entry name" value="PBP_transglycosylase"/>
</dbReference>
<dbReference type="InterPro" id="IPR001264">
    <property type="entry name" value="Glyco_trans_51"/>
</dbReference>
<dbReference type="InterPro" id="IPR023346">
    <property type="entry name" value="Lysozyme-like_dom_sf"/>
</dbReference>
<evidence type="ECO:0000256" key="13">
    <source>
        <dbReference type="ARBA" id="ARBA00049902"/>
    </source>
</evidence>
<dbReference type="Gene3D" id="3.40.710.10">
    <property type="entry name" value="DD-peptidase/beta-lactamase superfamily"/>
    <property type="match status" value="1"/>
</dbReference>